<feature type="domain" description="Phage replisome organiser N-terminal" evidence="3">
    <location>
        <begin position="9"/>
        <end position="123"/>
    </location>
</feature>
<comment type="caution">
    <text evidence="4">The sequence shown here is derived from an EMBL/GenBank/DDBJ whole genome shotgun (WGS) entry which is preliminary data.</text>
</comment>
<evidence type="ECO:0000256" key="1">
    <source>
        <dbReference type="SAM" id="Coils"/>
    </source>
</evidence>
<name>A0ABY2TPZ9_9SPIR</name>
<protein>
    <recommendedName>
        <fullName evidence="3">Phage replisome organiser N-terminal domain-containing protein</fullName>
    </recommendedName>
</protein>
<evidence type="ECO:0000313" key="5">
    <source>
        <dbReference type="Proteomes" id="UP000310168"/>
    </source>
</evidence>
<feature type="region of interest" description="Disordered" evidence="2">
    <location>
        <begin position="168"/>
        <end position="190"/>
    </location>
</feature>
<feature type="coiled-coil region" evidence="1">
    <location>
        <begin position="291"/>
        <end position="329"/>
    </location>
</feature>
<evidence type="ECO:0000313" key="4">
    <source>
        <dbReference type="EMBL" id="TKZ29039.1"/>
    </source>
</evidence>
<dbReference type="NCBIfam" id="TIGR01714">
    <property type="entry name" value="phage_rep_org_N"/>
    <property type="match status" value="1"/>
</dbReference>
<evidence type="ECO:0000256" key="2">
    <source>
        <dbReference type="SAM" id="MobiDB-lite"/>
    </source>
</evidence>
<proteinExistence type="predicted"/>
<gene>
    <name evidence="4" type="ORF">EZH24_11345</name>
</gene>
<dbReference type="Proteomes" id="UP000310168">
    <property type="component" value="Unassembled WGS sequence"/>
</dbReference>
<dbReference type="InterPro" id="IPR010056">
    <property type="entry name" value="Phage_rep_org__N"/>
</dbReference>
<dbReference type="Pfam" id="PF09681">
    <property type="entry name" value="Phage_rep_org_N"/>
    <property type="match status" value="1"/>
</dbReference>
<organism evidence="4 5">
    <name type="scientific">Brachyspira catarrhinii</name>
    <dbReference type="NCBI Taxonomy" id="2528966"/>
    <lineage>
        <taxon>Bacteria</taxon>
        <taxon>Pseudomonadati</taxon>
        <taxon>Spirochaetota</taxon>
        <taxon>Spirochaetia</taxon>
        <taxon>Brachyspirales</taxon>
        <taxon>Brachyspiraceae</taxon>
        <taxon>Brachyspira</taxon>
    </lineage>
</organism>
<reference evidence="4 5" key="1">
    <citation type="journal article" date="2019" name="Anaerobe">
        <title>Brachyspira catarrhinii sp. nov., an anaerobic intestinal spirochaete isolated from vervet monkeys may have been misidentified as Brachyspira aalborgi in previous studies.</title>
        <authorList>
            <person name="Phillips N.D."/>
            <person name="La T."/>
            <person name="Hampson D.J."/>
        </authorList>
    </citation>
    <scope>NUCLEOTIDE SEQUENCE [LARGE SCALE GENOMIC DNA]</scope>
    <source>
        <strain evidence="4 5">Z12</strain>
    </source>
</reference>
<sequence>MAENKKYYYLKLKDTFFDSEEMKILESMDNGILYQNLYLKICLISLKSNGALLFKDMIPYNIDMIATITRINKDIVKSGLNVFKQLGLITIADNETIYMSDIQTLIGKASTESDRVSKYKKKLDTIKIEEEASNNYENDCSNFVEEQEENCNNYVEKLQKNYASVTPEREIEKELESEKEREKENPPPSSDFDLFVRELCVVFETFTAKTATSLCQIDGYKTPQKQAELKASFEARRYDWVSCVKLAKKTVESKSRQDLSTRWLDFLSYLRIFLKNGDEKNNSIKRHYTAEELAQREIKRQQLELEKKQRELEEERRQKEIDRQEAEKLGMTLEEYYDYWEQEGRKAQKELLNTGFGKKIYEIFHNEESE</sequence>
<dbReference type="RefSeq" id="WP_137999209.1">
    <property type="nucleotide sequence ID" value="NZ_SJDU01000446.1"/>
</dbReference>
<feature type="compositionally biased region" description="Basic and acidic residues" evidence="2">
    <location>
        <begin position="168"/>
        <end position="185"/>
    </location>
</feature>
<accession>A0ABY2TPZ9</accession>
<keyword evidence="5" id="KW-1185">Reference proteome</keyword>
<dbReference type="EMBL" id="SJDU01000446">
    <property type="protein sequence ID" value="TKZ29039.1"/>
    <property type="molecule type" value="Genomic_DNA"/>
</dbReference>
<evidence type="ECO:0000259" key="3">
    <source>
        <dbReference type="Pfam" id="PF09681"/>
    </source>
</evidence>
<keyword evidence="1" id="KW-0175">Coiled coil</keyword>